<protein>
    <recommendedName>
        <fullName evidence="2">ParB-like N-terminal domain-containing protein</fullName>
    </recommendedName>
</protein>
<dbReference type="Proteomes" id="UP000241074">
    <property type="component" value="Plasmid unnamed"/>
</dbReference>
<evidence type="ECO:0000313" key="3">
    <source>
        <dbReference type="EMBL" id="AVQ00298.1"/>
    </source>
</evidence>
<dbReference type="GO" id="GO:0007059">
    <property type="term" value="P:chromosome segregation"/>
    <property type="evidence" value="ECO:0007669"/>
    <property type="project" value="TreeGrafter"/>
</dbReference>
<dbReference type="Pfam" id="PF02195">
    <property type="entry name" value="ParB_N"/>
    <property type="match status" value="1"/>
</dbReference>
<dbReference type="SUPFAM" id="SSF109709">
    <property type="entry name" value="KorB DNA-binding domain-like"/>
    <property type="match status" value="1"/>
</dbReference>
<dbReference type="EMBL" id="CP027861">
    <property type="protein sequence ID" value="AVQ00298.1"/>
    <property type="molecule type" value="Genomic_DNA"/>
</dbReference>
<evidence type="ECO:0000256" key="1">
    <source>
        <dbReference type="SAM" id="MobiDB-lite"/>
    </source>
</evidence>
<evidence type="ECO:0000259" key="2">
    <source>
        <dbReference type="SMART" id="SM00470"/>
    </source>
</evidence>
<dbReference type="PANTHER" id="PTHR33375:SF1">
    <property type="entry name" value="CHROMOSOME-PARTITIONING PROTEIN PARB-RELATED"/>
    <property type="match status" value="1"/>
</dbReference>
<name>A0A2P1PZN4_9GAMM</name>
<feature type="domain" description="ParB-like N-terminal" evidence="2">
    <location>
        <begin position="51"/>
        <end position="142"/>
    </location>
</feature>
<dbReference type="InterPro" id="IPR050336">
    <property type="entry name" value="Chromosome_partition/occlusion"/>
</dbReference>
<feature type="region of interest" description="Disordered" evidence="1">
    <location>
        <begin position="1"/>
        <end position="21"/>
    </location>
</feature>
<dbReference type="KEGG" id="xba:C7S18_23665"/>
<reference evidence="3 4" key="2">
    <citation type="submission" date="2018-03" db="EMBL/GenBank/DDBJ databases">
        <authorList>
            <person name="Keele B.F."/>
        </authorList>
    </citation>
    <scope>NUCLEOTIDE SEQUENCE [LARGE SCALE GENOMIC DNA]</scope>
    <source>
        <strain evidence="3 4">D13</strain>
        <plasmid evidence="4">Plasmid unnamed</plasmid>
    </source>
</reference>
<sequence>MSGKAKRFGAPTDHQNQMSRLLTDSSLDDVGTTESIAIELIDRDPEQPRTFAVTAEQLRNRIPPTDPDALAQYEDLVDFAANIEEMGLIQPIGLYRHGDRFRLSWGERRLLAHIYLGKPSIRANISRTAPTRRLYKQIAENLGRKDLSLKEKVSALARAMEQEPVKDAAELARCCGLERSQTFEYWAILRDKQVTDLVLAGKVTSVELAARATREKDPLARAAMLGLEANPEVEPNPPLPPRKIERRGRPASSIKLEIKGGNASAVARELCHRLIGKDVFEKQFAGVSFDDLSALNDVVRQVLNQFAAKLAKGSKP</sequence>
<dbReference type="GO" id="GO:0045881">
    <property type="term" value="P:positive regulation of sporulation resulting in formation of a cellular spore"/>
    <property type="evidence" value="ECO:0007669"/>
    <property type="project" value="TreeGrafter"/>
</dbReference>
<keyword evidence="3" id="KW-0614">Plasmid</keyword>
<dbReference type="Gene3D" id="3.90.1530.30">
    <property type="match status" value="1"/>
</dbReference>
<evidence type="ECO:0000313" key="4">
    <source>
        <dbReference type="Proteomes" id="UP000241074"/>
    </source>
</evidence>
<dbReference type="PANTHER" id="PTHR33375">
    <property type="entry name" value="CHROMOSOME-PARTITIONING PROTEIN PARB-RELATED"/>
    <property type="match status" value="1"/>
</dbReference>
<keyword evidence="4" id="KW-1185">Reference proteome</keyword>
<proteinExistence type="predicted"/>
<dbReference type="SMART" id="SM00470">
    <property type="entry name" value="ParB"/>
    <property type="match status" value="1"/>
</dbReference>
<feature type="region of interest" description="Disordered" evidence="1">
    <location>
        <begin position="230"/>
        <end position="251"/>
    </location>
</feature>
<dbReference type="AlphaFoldDB" id="A0A2P1PZN4"/>
<dbReference type="SUPFAM" id="SSF110849">
    <property type="entry name" value="ParB/Sulfiredoxin"/>
    <property type="match status" value="1"/>
</dbReference>
<dbReference type="InterPro" id="IPR036086">
    <property type="entry name" value="ParB/Sulfiredoxin_sf"/>
</dbReference>
<dbReference type="InterPro" id="IPR003115">
    <property type="entry name" value="ParB_N"/>
</dbReference>
<dbReference type="GO" id="GO:0005694">
    <property type="term" value="C:chromosome"/>
    <property type="evidence" value="ECO:0007669"/>
    <property type="project" value="TreeGrafter"/>
</dbReference>
<organism evidence="3 4">
    <name type="scientific">Ahniella affigens</name>
    <dbReference type="NCBI Taxonomy" id="2021234"/>
    <lineage>
        <taxon>Bacteria</taxon>
        <taxon>Pseudomonadati</taxon>
        <taxon>Pseudomonadota</taxon>
        <taxon>Gammaproteobacteria</taxon>
        <taxon>Lysobacterales</taxon>
        <taxon>Rhodanobacteraceae</taxon>
        <taxon>Ahniella</taxon>
    </lineage>
</organism>
<accession>A0A2P1PZN4</accession>
<geneLocation type="plasmid" evidence="3">
    <name>unnamed</name>
</geneLocation>
<gene>
    <name evidence="3" type="ORF">C7S18_23665</name>
</gene>
<reference evidence="3 4" key="1">
    <citation type="submission" date="2018-03" db="EMBL/GenBank/DDBJ databases">
        <title>Ahniella affigens gen. nov., sp. nov., a gammaproteobacterium isolated from sandy soil near a stream.</title>
        <authorList>
            <person name="Ko Y."/>
            <person name="Kim J.-H."/>
        </authorList>
    </citation>
    <scope>NUCLEOTIDE SEQUENCE [LARGE SCALE GENOMIC DNA]</scope>
    <source>
        <strain evidence="3 4">D13</strain>
        <plasmid evidence="4">Plasmid unnamed</plasmid>
    </source>
</reference>
<dbReference type="OrthoDB" id="8702972at2"/>